<comment type="similarity">
    <text evidence="1">Belongs to the putative lipase ROG1 family.</text>
</comment>
<evidence type="ECO:0000259" key="3">
    <source>
        <dbReference type="Pfam" id="PF05057"/>
    </source>
</evidence>
<evidence type="ECO:0000256" key="1">
    <source>
        <dbReference type="ARBA" id="ARBA00007920"/>
    </source>
</evidence>
<organism evidence="4 5">
    <name type="scientific">Geranomyces variabilis</name>
    <dbReference type="NCBI Taxonomy" id="109894"/>
    <lineage>
        <taxon>Eukaryota</taxon>
        <taxon>Fungi</taxon>
        <taxon>Fungi incertae sedis</taxon>
        <taxon>Chytridiomycota</taxon>
        <taxon>Chytridiomycota incertae sedis</taxon>
        <taxon>Chytridiomycetes</taxon>
        <taxon>Spizellomycetales</taxon>
        <taxon>Powellomycetaceae</taxon>
        <taxon>Geranomyces</taxon>
    </lineage>
</organism>
<dbReference type="EMBL" id="JADGJQ010000005">
    <property type="protein sequence ID" value="KAJ3183851.1"/>
    <property type="molecule type" value="Genomic_DNA"/>
</dbReference>
<feature type="compositionally biased region" description="Low complexity" evidence="2">
    <location>
        <begin position="271"/>
        <end position="284"/>
    </location>
</feature>
<evidence type="ECO:0000313" key="4">
    <source>
        <dbReference type="EMBL" id="KAJ3183851.1"/>
    </source>
</evidence>
<gene>
    <name evidence="4" type="ORF">HDU87_005967</name>
</gene>
<dbReference type="PANTHER" id="PTHR11440">
    <property type="entry name" value="LECITHIN-CHOLESTEROL ACYLTRANSFERASE-RELATED"/>
    <property type="match status" value="1"/>
</dbReference>
<feature type="domain" description="DUF676" evidence="3">
    <location>
        <begin position="157"/>
        <end position="221"/>
    </location>
</feature>
<dbReference type="InterPro" id="IPR007751">
    <property type="entry name" value="DUF676_lipase-like"/>
</dbReference>
<dbReference type="SUPFAM" id="SSF53474">
    <property type="entry name" value="alpha/beta-Hydrolases"/>
    <property type="match status" value="1"/>
</dbReference>
<protein>
    <recommendedName>
        <fullName evidence="3">DUF676 domain-containing protein</fullName>
    </recommendedName>
</protein>
<dbReference type="AlphaFoldDB" id="A0AAD5XV59"/>
<reference evidence="4" key="1">
    <citation type="submission" date="2020-05" db="EMBL/GenBank/DDBJ databases">
        <title>Phylogenomic resolution of chytrid fungi.</title>
        <authorList>
            <person name="Stajich J.E."/>
            <person name="Amses K."/>
            <person name="Simmons R."/>
            <person name="Seto K."/>
            <person name="Myers J."/>
            <person name="Bonds A."/>
            <person name="Quandt C.A."/>
            <person name="Barry K."/>
            <person name="Liu P."/>
            <person name="Grigoriev I."/>
            <person name="Longcore J.E."/>
            <person name="James T.Y."/>
        </authorList>
    </citation>
    <scope>NUCLEOTIDE SEQUENCE</scope>
    <source>
        <strain evidence="4">JEL0379</strain>
    </source>
</reference>
<evidence type="ECO:0000256" key="2">
    <source>
        <dbReference type="SAM" id="MobiDB-lite"/>
    </source>
</evidence>
<keyword evidence="5" id="KW-1185">Reference proteome</keyword>
<feature type="region of interest" description="Disordered" evidence="2">
    <location>
        <begin position="271"/>
        <end position="291"/>
    </location>
</feature>
<proteinExistence type="inferred from homology"/>
<dbReference type="Gene3D" id="3.40.50.1820">
    <property type="entry name" value="alpha/beta hydrolase"/>
    <property type="match status" value="1"/>
</dbReference>
<accession>A0AAD5XV59</accession>
<evidence type="ECO:0000313" key="5">
    <source>
        <dbReference type="Proteomes" id="UP001212152"/>
    </source>
</evidence>
<dbReference type="Pfam" id="PF05057">
    <property type="entry name" value="DUF676"/>
    <property type="match status" value="1"/>
</dbReference>
<comment type="caution">
    <text evidence="4">The sequence shown here is derived from an EMBL/GenBank/DDBJ whole genome shotgun (WGS) entry which is preliminary data.</text>
</comment>
<name>A0AAD5XV59_9FUNG</name>
<sequence length="426" mass="46111">MSLANLASQLRQKLNALLSVQPLSAVFPHNQNATAGDQLSRRRRREAKKAIMLWAGLNTAAADDTGRGDSGDSSAAERALRRAHIGLVVQQNHKAPRDPMVLCHGLFGFDVLGPQAVPGLQIHYWRGISEALREIGCKVQVSRVGSVAALKSRAHQLRDFLETRMEGQGINLVAHSMGGLDCRYVITHLPSSKFKVNSLTTVATPHCGSSFMDWCRDSFGVGLLQDYIRKQLDDVVSQHLAATIASSAPAGSSQSAADDIASESNSSSSAAAAASSSSSSAASAPRPQMTHEAAQTLIRTHPLIRALCSPLDSPAFANLTLDYCRTFNELTPDVAEVHYASYAAVAPKMSPLAPLYFSHRIVSEREGPNDGLVALESAKWGEFMGTLECDHWQLIPPRIRQIVRRDTFDPIGFYLNLATQLAEKGY</sequence>
<dbReference type="Proteomes" id="UP001212152">
    <property type="component" value="Unassembled WGS sequence"/>
</dbReference>
<dbReference type="InterPro" id="IPR029058">
    <property type="entry name" value="AB_hydrolase_fold"/>
</dbReference>